<sequence length="490" mass="54352">MEKSSREDDVIVMLPAIDLGLAVAGVRMVHDACDALLDKLYQLTEKDCERALETTLNNSAKMIGSLFDGLKGIEDHMRAEYIQEIALDDVREGMIPEGSSETQVGKRGSTTERNGAEHLYMFVNESVDLERGDGSLLSREGGEGQWAPQGGLLEVLKDLEAACVDFSKEEIEDLAEVLLFCARMTVECGEGLARRSLRLLEKDLDLEGASREEPAQLVVEEATAEEIAALYRSRGENASAASYTEMASESSRMASESSRLASASSRSGLPASPPPPRMSELGHIPVVEIEPGDGNDEASKDFLFRNPENTMMNQYWYSPATIAVFVAEVEEQASLTSGNIAFLSTPSIYFSISPAVRKRSRLLDFDLKWSKDPGYIMYDFNHPGALPEELRSQSSMVVLDPPFITEEVWGMYSRAVRWLLKTTKDGEEERTGLEGRILCTTVSENADRLNRLLGVKVRHFQPCIPSLTYQFSTFSNYESPRLDQVNPELL</sequence>
<dbReference type="AlphaFoldDB" id="A0A4D9CWY5"/>
<dbReference type="InterPro" id="IPR019369">
    <property type="entry name" value="Efm5/EEF1AKMT1"/>
</dbReference>
<dbReference type="InterPro" id="IPR041370">
    <property type="entry name" value="Mlase_EEF1AKMT1/ZCCHC4"/>
</dbReference>
<gene>
    <name evidence="6" type="ORF">NSK_004834</name>
</gene>
<feature type="region of interest" description="Disordered" evidence="5">
    <location>
        <begin position="242"/>
        <end position="281"/>
    </location>
</feature>
<dbReference type="Proteomes" id="UP000355283">
    <property type="component" value="Unassembled WGS sequence"/>
</dbReference>
<dbReference type="EMBL" id="SDOX01000021">
    <property type="protein sequence ID" value="TFJ83730.1"/>
    <property type="molecule type" value="Genomic_DNA"/>
</dbReference>
<organism evidence="6 7">
    <name type="scientific">Nannochloropsis salina CCMP1776</name>
    <dbReference type="NCBI Taxonomy" id="1027361"/>
    <lineage>
        <taxon>Eukaryota</taxon>
        <taxon>Sar</taxon>
        <taxon>Stramenopiles</taxon>
        <taxon>Ochrophyta</taxon>
        <taxon>Eustigmatophyceae</taxon>
        <taxon>Eustigmatales</taxon>
        <taxon>Monodopsidaceae</taxon>
        <taxon>Microchloropsis</taxon>
        <taxon>Microchloropsis salina</taxon>
    </lineage>
</organism>
<accession>A0A4D9CWY5</accession>
<evidence type="ECO:0000256" key="4">
    <source>
        <dbReference type="ARBA" id="ARBA00022679"/>
    </source>
</evidence>
<evidence type="ECO:0000256" key="1">
    <source>
        <dbReference type="ARBA" id="ARBA00004496"/>
    </source>
</evidence>
<evidence type="ECO:0000313" key="6">
    <source>
        <dbReference type="EMBL" id="TFJ83730.1"/>
    </source>
</evidence>
<keyword evidence="4" id="KW-0808">Transferase</keyword>
<dbReference type="GO" id="GO:0016279">
    <property type="term" value="F:protein-lysine N-methyltransferase activity"/>
    <property type="evidence" value="ECO:0007669"/>
    <property type="project" value="InterPro"/>
</dbReference>
<proteinExistence type="predicted"/>
<keyword evidence="3" id="KW-0489">Methyltransferase</keyword>
<protein>
    <submittedName>
        <fullName evidence="6">Uncharacterized protein</fullName>
    </submittedName>
</protein>
<dbReference type="PANTHER" id="PTHR13200">
    <property type="entry name" value="EEF1A LYSINE METHYLTRANSFERASE 1"/>
    <property type="match status" value="1"/>
</dbReference>
<evidence type="ECO:0000256" key="5">
    <source>
        <dbReference type="SAM" id="MobiDB-lite"/>
    </source>
</evidence>
<dbReference type="GO" id="GO:0032259">
    <property type="term" value="P:methylation"/>
    <property type="evidence" value="ECO:0007669"/>
    <property type="project" value="UniProtKB-KW"/>
</dbReference>
<dbReference type="PANTHER" id="PTHR13200:SF1">
    <property type="entry name" value="NUCLEIC ACID BINDING PROTEIN"/>
    <property type="match status" value="1"/>
</dbReference>
<evidence type="ECO:0000256" key="2">
    <source>
        <dbReference type="ARBA" id="ARBA00022490"/>
    </source>
</evidence>
<comment type="subcellular location">
    <subcellularLocation>
        <location evidence="1">Cytoplasm</location>
    </subcellularLocation>
</comment>
<evidence type="ECO:0000256" key="3">
    <source>
        <dbReference type="ARBA" id="ARBA00022603"/>
    </source>
</evidence>
<keyword evidence="7" id="KW-1185">Reference proteome</keyword>
<name>A0A4D9CWY5_9STRA</name>
<dbReference type="Pfam" id="PF10237">
    <property type="entry name" value="N6-adenineMlase"/>
    <property type="match status" value="1"/>
</dbReference>
<reference evidence="6 7" key="1">
    <citation type="submission" date="2019-01" db="EMBL/GenBank/DDBJ databases">
        <title>Nuclear Genome Assembly of the Microalgal Biofuel strain Nannochloropsis salina CCMP1776.</title>
        <authorList>
            <person name="Hovde B."/>
        </authorList>
    </citation>
    <scope>NUCLEOTIDE SEQUENCE [LARGE SCALE GENOMIC DNA]</scope>
    <source>
        <strain evidence="6 7">CCMP1776</strain>
    </source>
</reference>
<evidence type="ECO:0000313" key="7">
    <source>
        <dbReference type="Proteomes" id="UP000355283"/>
    </source>
</evidence>
<comment type="caution">
    <text evidence="6">The sequence shown here is derived from an EMBL/GenBank/DDBJ whole genome shotgun (WGS) entry which is preliminary data.</text>
</comment>
<keyword evidence="2" id="KW-0963">Cytoplasm</keyword>
<feature type="compositionally biased region" description="Low complexity" evidence="5">
    <location>
        <begin position="245"/>
        <end position="270"/>
    </location>
</feature>
<dbReference type="OrthoDB" id="206354at2759"/>
<dbReference type="GO" id="GO:0005737">
    <property type="term" value="C:cytoplasm"/>
    <property type="evidence" value="ECO:0007669"/>
    <property type="project" value="UniProtKB-SubCell"/>
</dbReference>